<dbReference type="InterPro" id="IPR058154">
    <property type="entry name" value="Bxb1_TTP-like"/>
</dbReference>
<evidence type="ECO:0000313" key="2">
    <source>
        <dbReference type="Proteomes" id="UP000481852"/>
    </source>
</evidence>
<proteinExistence type="predicted"/>
<dbReference type="RefSeq" id="WP_154526608.1">
    <property type="nucleotide sequence ID" value="NZ_VULZ01000013.1"/>
</dbReference>
<keyword evidence="2" id="KW-1185">Reference proteome</keyword>
<protein>
    <submittedName>
        <fullName evidence="1">Phage tail protein</fullName>
    </submittedName>
</protein>
<accession>A0A6L5X9Z3</accession>
<dbReference type="EMBL" id="VULZ01000013">
    <property type="protein sequence ID" value="MSS15594.1"/>
    <property type="molecule type" value="Genomic_DNA"/>
</dbReference>
<dbReference type="Pfam" id="PF25681">
    <property type="entry name" value="Phage_TTP_17"/>
    <property type="match status" value="1"/>
</dbReference>
<organism evidence="1 2">
    <name type="scientific">Porcincola intestinalis</name>
    <dbReference type="NCBI Taxonomy" id="2606632"/>
    <lineage>
        <taxon>Bacteria</taxon>
        <taxon>Bacillati</taxon>
        <taxon>Bacillota</taxon>
        <taxon>Clostridia</taxon>
        <taxon>Lachnospirales</taxon>
        <taxon>Lachnospiraceae</taxon>
        <taxon>Porcincola</taxon>
    </lineage>
</organism>
<comment type="caution">
    <text evidence="1">The sequence shown here is derived from an EMBL/GenBank/DDBJ whole genome shotgun (WGS) entry which is preliminary data.</text>
</comment>
<gene>
    <name evidence="1" type="ORF">FYJ35_11200</name>
</gene>
<sequence length="186" mass="19558">MANTASNVTTGKPKVGGAIYWAPAGTTLPTDAVTALDKAFVSLGYCSDDGVSNSSAPDTDTVKAWGGDPVMTTNNGRPDTFQFTLIESKNVDVLKRVYNSGNVSGDLETGVTVKVNGEDPEEGIWVIDTILRGNVLKRMVIPNGSVTDLGDITYADGDPVGYEVTVTGAPDASGNTHYEYMKKATE</sequence>
<dbReference type="AlphaFoldDB" id="A0A6L5X9Z3"/>
<dbReference type="Proteomes" id="UP000481852">
    <property type="component" value="Unassembled WGS sequence"/>
</dbReference>
<reference evidence="1 2" key="1">
    <citation type="submission" date="2019-08" db="EMBL/GenBank/DDBJ databases">
        <title>In-depth cultivation of the pig gut microbiome towards novel bacterial diversity and tailored functional studies.</title>
        <authorList>
            <person name="Wylensek D."/>
            <person name="Hitch T.C.A."/>
            <person name="Clavel T."/>
        </authorList>
    </citation>
    <scope>NUCLEOTIDE SEQUENCE [LARGE SCALE GENOMIC DNA]</scope>
    <source>
        <strain evidence="1 2">Oil+RF-744-WCA-WT-11</strain>
    </source>
</reference>
<evidence type="ECO:0000313" key="1">
    <source>
        <dbReference type="EMBL" id="MSS15594.1"/>
    </source>
</evidence>
<name>A0A6L5X9Z3_9FIRM</name>